<reference evidence="1 2" key="1">
    <citation type="submission" date="2015-12" db="EMBL/GenBank/DDBJ databases">
        <title>Diversity of Burkholderia near neighbor genomes.</title>
        <authorList>
            <person name="Sahl J."/>
            <person name="Wagner D."/>
            <person name="Keim P."/>
        </authorList>
    </citation>
    <scope>NUCLEOTIDE SEQUENCE [LARGE SCALE GENOMIC DNA]</scope>
    <source>
        <strain evidence="1 2">BDU8</strain>
    </source>
</reference>
<proteinExistence type="predicted"/>
<evidence type="ECO:0000313" key="2">
    <source>
        <dbReference type="Proteomes" id="UP000067711"/>
    </source>
</evidence>
<organism evidence="1 2">
    <name type="scientific">Burkholderia mayonis</name>
    <dbReference type="NCBI Taxonomy" id="1385591"/>
    <lineage>
        <taxon>Bacteria</taxon>
        <taxon>Pseudomonadati</taxon>
        <taxon>Pseudomonadota</taxon>
        <taxon>Betaproteobacteria</taxon>
        <taxon>Burkholderiales</taxon>
        <taxon>Burkholderiaceae</taxon>
        <taxon>Burkholderia</taxon>
        <taxon>pseudomallei group</taxon>
    </lineage>
</organism>
<name>A0A1B4G3T1_9BURK</name>
<dbReference type="Proteomes" id="UP000067711">
    <property type="component" value="Chromosome 1"/>
</dbReference>
<dbReference type="EMBL" id="CP013389">
    <property type="protein sequence ID" value="AOJ10563.1"/>
    <property type="molecule type" value="Genomic_DNA"/>
</dbReference>
<accession>A0A1B4G3T1</accession>
<sequence>MSFRPAIARDTDYAQVKSMFALMPFNRASFATDTPGSQDRGRKPASKLRIMVRASLAATRLGFRLCHSDVHQSKHLAAAVRNTTAA</sequence>
<protein>
    <submittedName>
        <fullName evidence="1">Uncharacterized protein</fullName>
    </submittedName>
</protein>
<evidence type="ECO:0000313" key="1">
    <source>
        <dbReference type="EMBL" id="AOJ10563.1"/>
    </source>
</evidence>
<dbReference type="AlphaFoldDB" id="A0A1B4G3T1"/>
<gene>
    <name evidence="1" type="ORF">WS71_25615</name>
</gene>